<name>A0A316Z063_9BASI</name>
<dbReference type="Proteomes" id="UP000245946">
    <property type="component" value="Unassembled WGS sequence"/>
</dbReference>
<gene>
    <name evidence="1" type="ORF">FA09DRAFT_332527</name>
</gene>
<protein>
    <submittedName>
        <fullName evidence="1">Uncharacterized protein</fullName>
    </submittedName>
</protein>
<dbReference type="GeneID" id="37271033"/>
<evidence type="ECO:0000313" key="2">
    <source>
        <dbReference type="Proteomes" id="UP000245946"/>
    </source>
</evidence>
<dbReference type="AlphaFoldDB" id="A0A316Z063"/>
<dbReference type="RefSeq" id="XP_025595140.1">
    <property type="nucleotide sequence ID" value="XM_025743489.1"/>
</dbReference>
<dbReference type="OrthoDB" id="3360321at2759"/>
<organism evidence="1 2">
    <name type="scientific">Tilletiopsis washingtonensis</name>
    <dbReference type="NCBI Taxonomy" id="58919"/>
    <lineage>
        <taxon>Eukaryota</taxon>
        <taxon>Fungi</taxon>
        <taxon>Dikarya</taxon>
        <taxon>Basidiomycota</taxon>
        <taxon>Ustilaginomycotina</taxon>
        <taxon>Exobasidiomycetes</taxon>
        <taxon>Entylomatales</taxon>
        <taxon>Entylomatales incertae sedis</taxon>
        <taxon>Tilletiopsis</taxon>
    </lineage>
</organism>
<reference evidence="1 2" key="1">
    <citation type="journal article" date="2018" name="Mol. Biol. Evol.">
        <title>Broad Genomic Sampling Reveals a Smut Pathogenic Ancestry of the Fungal Clade Ustilaginomycotina.</title>
        <authorList>
            <person name="Kijpornyongpan T."/>
            <person name="Mondo S.J."/>
            <person name="Barry K."/>
            <person name="Sandor L."/>
            <person name="Lee J."/>
            <person name="Lipzen A."/>
            <person name="Pangilinan J."/>
            <person name="LaButti K."/>
            <person name="Hainaut M."/>
            <person name="Henrissat B."/>
            <person name="Grigoriev I.V."/>
            <person name="Spatafora J.W."/>
            <person name="Aime M.C."/>
        </authorList>
    </citation>
    <scope>NUCLEOTIDE SEQUENCE [LARGE SCALE GENOMIC DNA]</scope>
    <source>
        <strain evidence="1 2">MCA 4186</strain>
    </source>
</reference>
<sequence>MLTPAPASATQRALLRALLRGAAPAVNFSPHATKNLRRLLLAGQRERLAQGEGKLGEGEMQTATRTLLLLLAAARPAASISGRATRAPVQPSLAGLGHPTLASAPSPLLASPSGMRSVSHRAIANLASLTYHHLSPFTFMPRRVARLIGGSDSRRSRRDRARVDEGAPLACLHVPAKPPRGPVHPAELKVARFSAPPLRGIDELRAEMVARGAELGAAKGTKEEEAKRRAFVEAKGAVKAWNKATEKEQRKREYVKRPRRLLEALMEQVQARRLGLGGGRWRTWKEGGWLGAQ</sequence>
<keyword evidence="2" id="KW-1185">Reference proteome</keyword>
<proteinExistence type="predicted"/>
<dbReference type="EMBL" id="KZ819308">
    <property type="protein sequence ID" value="PWN94861.1"/>
    <property type="molecule type" value="Genomic_DNA"/>
</dbReference>
<evidence type="ECO:0000313" key="1">
    <source>
        <dbReference type="EMBL" id="PWN94861.1"/>
    </source>
</evidence>
<accession>A0A316Z063</accession>